<feature type="region of interest" description="Disordered" evidence="1">
    <location>
        <begin position="309"/>
        <end position="334"/>
    </location>
</feature>
<dbReference type="Pfam" id="PF22936">
    <property type="entry name" value="Pol_BBD"/>
    <property type="match status" value="1"/>
</dbReference>
<feature type="compositionally biased region" description="Basic and acidic residues" evidence="1">
    <location>
        <begin position="24"/>
        <end position="34"/>
    </location>
</feature>
<evidence type="ECO:0000259" key="2">
    <source>
        <dbReference type="Pfam" id="PF22936"/>
    </source>
</evidence>
<organism evidence="3 4">
    <name type="scientific">Didymella rabiei</name>
    <name type="common">Chickpea ascochyta blight fungus</name>
    <name type="synonym">Mycosphaerella rabiei</name>
    <dbReference type="NCBI Taxonomy" id="5454"/>
    <lineage>
        <taxon>Eukaryota</taxon>
        <taxon>Fungi</taxon>
        <taxon>Dikarya</taxon>
        <taxon>Ascomycota</taxon>
        <taxon>Pezizomycotina</taxon>
        <taxon>Dothideomycetes</taxon>
        <taxon>Pleosporomycetidae</taxon>
        <taxon>Pleosporales</taxon>
        <taxon>Pleosporineae</taxon>
        <taxon>Didymellaceae</taxon>
        <taxon>Ascochyta</taxon>
    </lineage>
</organism>
<evidence type="ECO:0000256" key="1">
    <source>
        <dbReference type="SAM" id="MobiDB-lite"/>
    </source>
</evidence>
<keyword evidence="4" id="KW-1185">Reference proteome</keyword>
<dbReference type="Proteomes" id="UP000076837">
    <property type="component" value="Unassembled WGS sequence"/>
</dbReference>
<evidence type="ECO:0000313" key="3">
    <source>
        <dbReference type="EMBL" id="KZM26927.1"/>
    </source>
</evidence>
<dbReference type="AlphaFoldDB" id="A0A163KD95"/>
<protein>
    <recommendedName>
        <fullName evidence="2">Retrovirus-related Pol polyprotein from transposon TNT 1-94-like beta-barrel domain-containing protein</fullName>
    </recommendedName>
</protein>
<feature type="region of interest" description="Disordered" evidence="1">
    <location>
        <begin position="1"/>
        <end position="34"/>
    </location>
</feature>
<feature type="compositionally biased region" description="Polar residues" evidence="1">
    <location>
        <begin position="155"/>
        <end position="165"/>
    </location>
</feature>
<comment type="caution">
    <text evidence="3">The sequence shown here is derived from an EMBL/GenBank/DDBJ whole genome shotgun (WGS) entry which is preliminary data.</text>
</comment>
<feature type="region of interest" description="Disordered" evidence="1">
    <location>
        <begin position="115"/>
        <end position="185"/>
    </location>
</feature>
<evidence type="ECO:0000313" key="4">
    <source>
        <dbReference type="Proteomes" id="UP000076837"/>
    </source>
</evidence>
<dbReference type="EMBL" id="JYNV01000087">
    <property type="protein sequence ID" value="KZM26927.1"/>
    <property type="molecule type" value="Genomic_DNA"/>
</dbReference>
<feature type="domain" description="Retrovirus-related Pol polyprotein from transposon TNT 1-94-like beta-barrel" evidence="2">
    <location>
        <begin position="398"/>
        <end position="479"/>
    </location>
</feature>
<sequence>MEGHHDSNMSDAAGEENVGSLRQTEVKVPHEVPSRPTRYETLDVVSAVHDSAAKPFVVNPPTVQNPAAHLDHLPCIKDQRSDTAVLNRSSSGFDATKGPADDDDDLVAKQVLQGLTDERAPQELLDLNTHKRRPLSPQGYKHSPSGHFPLHSSAMRDNSTSQQYHPDTEDKKDDQNSYEKLNEAPGKRDLDISLIVGDPKGIPIAGHQKAACYEYNHGNMTAPRISTAQRRDDIDNSDLDHDSDAMAQLLNEEAQAELRAQGTPTDLLPCEVENVDLKARFGPVRYTPEPLNHRTMTKDADVTIDDGTEHYNSGLAHSESCQHTQHRRNRDNRGQIKDYRRSADARVSKLRRLGRRTIKALDKHKCKTMAGLALMAAAATIYTHSHSGLPLAHANHQWLLDSTALMYVTKDSSIFSNLHDLHLTCWKPLSWRRQASSCICSGTVPLEFLDGKSILLQNVLYKPGAQENFVLLGELNQAGLIGEWTPDNITIMNATSNEILGRAANFKDIYLLDNLVARKQSTEYAPFVKTHVPPPLPVVETTTSTNSVAASAASHAPEPITKTEHVDVSITSDVEASQGAAQVYSSTTIVPLQNWNPFRVTTSMVSPMVHTSGGTKLAQSGINSPPSEIPMLKSSFARHDMFPTWVRWKDYFNAPSMTTKIYPAFYPRHSSSETKTASVSSITTISNIATNPIYKTGDPSVPLNTASAMETQGHHNKSMSESVNISIAIATDKISKPSVTSALSPAALESFDNSMSNSGGVLVPITSSAVAGNTPGSVPTPKPYHSLPSIMKRPLSEELEMVGRPYVKRRHLDEHLEALRKRLITCKSRLARVQNRGSYSDALGISRDYAAKYSSNDDIFASDIDAYVNVRTHNIGTQAKLVNRESFIIYSDL</sequence>
<gene>
    <name evidence="3" type="ORF">ST47_g1929</name>
</gene>
<proteinExistence type="predicted"/>
<accession>A0A163KD95</accession>
<feature type="compositionally biased region" description="Basic and acidic residues" evidence="1">
    <location>
        <begin position="166"/>
        <end position="185"/>
    </location>
</feature>
<reference evidence="3 4" key="1">
    <citation type="journal article" date="2016" name="Sci. Rep.">
        <title>Draft genome sequencing and secretome analysis of fungal phytopathogen Ascochyta rabiei provides insight into the necrotrophic effector repertoire.</title>
        <authorList>
            <person name="Verma S."/>
            <person name="Gazara R.K."/>
            <person name="Nizam S."/>
            <person name="Parween S."/>
            <person name="Chattopadhyay D."/>
            <person name="Verma P.K."/>
        </authorList>
    </citation>
    <scope>NUCLEOTIDE SEQUENCE [LARGE SCALE GENOMIC DNA]</scope>
    <source>
        <strain evidence="3 4">ArDII</strain>
    </source>
</reference>
<dbReference type="InterPro" id="IPR054722">
    <property type="entry name" value="PolX-like_BBD"/>
</dbReference>
<name>A0A163KD95_DIDRA</name>